<sequence>MSLKEEIICAILTLVIGAGIVYVGKYFNIAWYWYIFGGLSLLGLSRLIKEEEKCHEAEDTD</sequence>
<keyword evidence="1" id="KW-0812">Transmembrane</keyword>
<evidence type="ECO:0000313" key="3">
    <source>
        <dbReference type="Proteomes" id="UP000246806"/>
    </source>
</evidence>
<reference evidence="2 3" key="1">
    <citation type="submission" date="2016-10" db="EMBL/GenBank/DDBJ databases">
        <title>Complete Genome Sequence of Bacillus Phage BCP12.</title>
        <authorList>
            <person name="Ghosh K."/>
            <person name="Kim K.-P."/>
        </authorList>
    </citation>
    <scope>NUCLEOTIDE SEQUENCE [LARGE SCALE GENOMIC DNA]</scope>
</reference>
<evidence type="ECO:0000313" key="2">
    <source>
        <dbReference type="EMBL" id="AQN32434.1"/>
    </source>
</evidence>
<evidence type="ECO:0000256" key="1">
    <source>
        <dbReference type="SAM" id="Phobius"/>
    </source>
</evidence>
<accession>A0A2S0CRZ5</accession>
<keyword evidence="1" id="KW-0472">Membrane</keyword>
<protein>
    <submittedName>
        <fullName evidence="2">Uncharacterized protein</fullName>
    </submittedName>
</protein>
<dbReference type="EMBL" id="KX987999">
    <property type="protein sequence ID" value="AQN32434.1"/>
    <property type="molecule type" value="Genomic_DNA"/>
</dbReference>
<feature type="transmembrane region" description="Helical" evidence="1">
    <location>
        <begin position="30"/>
        <end position="48"/>
    </location>
</feature>
<name>A0A2S0CRZ5_9CAUD</name>
<keyword evidence="1" id="KW-1133">Transmembrane helix</keyword>
<organism evidence="2 3">
    <name type="scientific">Bacillus phage BCP12</name>
    <dbReference type="NCBI Taxonomy" id="1913122"/>
    <lineage>
        <taxon>Viruses</taxon>
        <taxon>Duplodnaviria</taxon>
        <taxon>Heunggongvirae</taxon>
        <taxon>Uroviricota</taxon>
        <taxon>Caudoviricetes</taxon>
        <taxon>Herelleviridae</taxon>
        <taxon>Bastillevirinae</taxon>
        <taxon>Tsarbombavirus</taxon>
        <taxon>Tsarbombavirus BCP78</taxon>
    </lineage>
</organism>
<feature type="transmembrane region" description="Helical" evidence="1">
    <location>
        <begin position="7"/>
        <end position="24"/>
    </location>
</feature>
<proteinExistence type="predicted"/>
<gene>
    <name evidence="2" type="ORF">BCP12_011</name>
</gene>
<dbReference type="Proteomes" id="UP000246806">
    <property type="component" value="Genome"/>
</dbReference>